<evidence type="ECO:0000313" key="3">
    <source>
        <dbReference type="Proteomes" id="UP000815325"/>
    </source>
</evidence>
<feature type="compositionally biased region" description="Gly residues" evidence="1">
    <location>
        <begin position="350"/>
        <end position="359"/>
    </location>
</feature>
<accession>A0ABQ7GF40</accession>
<protein>
    <submittedName>
        <fullName evidence="2">Uncharacterized protein</fullName>
    </submittedName>
</protein>
<reference evidence="2" key="1">
    <citation type="submission" date="2017-08" db="EMBL/GenBank/DDBJ databases">
        <authorList>
            <person name="Polle J.E."/>
            <person name="Barry K."/>
            <person name="Cushman J."/>
            <person name="Schmutz J."/>
            <person name="Tran D."/>
            <person name="Hathwaick L.T."/>
            <person name="Yim W.C."/>
            <person name="Jenkins J."/>
            <person name="Mckie-Krisberg Z.M."/>
            <person name="Prochnik S."/>
            <person name="Lindquist E."/>
            <person name="Dockter R.B."/>
            <person name="Adam C."/>
            <person name="Molina H."/>
            <person name="Bunkerborg J."/>
            <person name="Jin E."/>
            <person name="Buchheim M."/>
            <person name="Magnuson J."/>
        </authorList>
    </citation>
    <scope>NUCLEOTIDE SEQUENCE</scope>
    <source>
        <strain evidence="2">CCAP 19/18</strain>
    </source>
</reference>
<proteinExistence type="predicted"/>
<sequence length="430" mass="46045">MADISKKMEMSLDDIIKLNSAKSKPAAPKPGPPAAKSNMNNSKSKQGGPARAPLKLVPGAAARPSQARQAPKNLANARGSIAKRAPIGVTGRIMQLRQRMSNQLALRARQQAQQQRRQQQQQQQRQAPKLASIPPAGRGGGRGRGPAGANRGVPMSQRVHQQRANASAQRAPIVQRGGRGAGRGRGRLTRAPVVLNRTVGSGVRKAQGAPRTLVNSGSAVLNRQMTALQQQQQQQLLAQKQRLAAKGLLGRGSQAALRAPIMPSMRQQQQQQQQQVLLPVRQQQALPRQQTIIRGKPGLLPQEAMLREQQRQLAAQQRALEQRQRALATLQRQQQQQQQQQQRSSAVAMRGGGAGGKGGLRAPVLQYQQPQQIGQGGGLGYQVSQMRQEPSLVRLGVSHGGMGGAAAPIQLANGRGGGRGRGRGGRRGGY</sequence>
<comment type="caution">
    <text evidence="2">The sequence shown here is derived from an EMBL/GenBank/DDBJ whole genome shotgun (WGS) entry which is preliminary data.</text>
</comment>
<feature type="compositionally biased region" description="Low complexity" evidence="1">
    <location>
        <begin position="60"/>
        <end position="71"/>
    </location>
</feature>
<feature type="compositionally biased region" description="Low complexity" evidence="1">
    <location>
        <begin position="331"/>
        <end position="343"/>
    </location>
</feature>
<feature type="compositionally biased region" description="Polar residues" evidence="1">
    <location>
        <begin position="158"/>
        <end position="168"/>
    </location>
</feature>
<dbReference type="EMBL" id="MU069823">
    <property type="protein sequence ID" value="KAF5833216.1"/>
    <property type="molecule type" value="Genomic_DNA"/>
</dbReference>
<feature type="region of interest" description="Disordered" evidence="1">
    <location>
        <begin position="331"/>
        <end position="361"/>
    </location>
</feature>
<gene>
    <name evidence="2" type="ORF">DUNSADRAFT_10531</name>
</gene>
<name>A0ABQ7GF40_DUNSA</name>
<evidence type="ECO:0000256" key="1">
    <source>
        <dbReference type="SAM" id="MobiDB-lite"/>
    </source>
</evidence>
<feature type="compositionally biased region" description="Gly residues" evidence="1">
    <location>
        <begin position="137"/>
        <end position="146"/>
    </location>
</feature>
<organism evidence="2 3">
    <name type="scientific">Dunaliella salina</name>
    <name type="common">Green alga</name>
    <name type="synonym">Protococcus salinus</name>
    <dbReference type="NCBI Taxonomy" id="3046"/>
    <lineage>
        <taxon>Eukaryota</taxon>
        <taxon>Viridiplantae</taxon>
        <taxon>Chlorophyta</taxon>
        <taxon>core chlorophytes</taxon>
        <taxon>Chlorophyceae</taxon>
        <taxon>CS clade</taxon>
        <taxon>Chlamydomonadales</taxon>
        <taxon>Dunaliellaceae</taxon>
        <taxon>Dunaliella</taxon>
    </lineage>
</organism>
<dbReference type="Proteomes" id="UP000815325">
    <property type="component" value="Unassembled WGS sequence"/>
</dbReference>
<feature type="compositionally biased region" description="Basic residues" evidence="1">
    <location>
        <begin position="418"/>
        <end position="430"/>
    </location>
</feature>
<keyword evidence="3" id="KW-1185">Reference proteome</keyword>
<feature type="region of interest" description="Disordered" evidence="1">
    <location>
        <begin position="407"/>
        <end position="430"/>
    </location>
</feature>
<feature type="region of interest" description="Disordered" evidence="1">
    <location>
        <begin position="15"/>
        <end position="79"/>
    </location>
</feature>
<evidence type="ECO:0000313" key="2">
    <source>
        <dbReference type="EMBL" id="KAF5833216.1"/>
    </source>
</evidence>
<feature type="region of interest" description="Disordered" evidence="1">
    <location>
        <begin position="101"/>
        <end position="186"/>
    </location>
</feature>
<feature type="compositionally biased region" description="Low complexity" evidence="1">
    <location>
        <begin position="103"/>
        <end position="127"/>
    </location>
</feature>